<dbReference type="GeneID" id="18924323"/>
<organism evidence="2">
    <name type="scientific">Melampsora larici-populina (strain 98AG31 / pathotype 3-4-7)</name>
    <name type="common">Poplar leaf rust fungus</name>
    <dbReference type="NCBI Taxonomy" id="747676"/>
    <lineage>
        <taxon>Eukaryota</taxon>
        <taxon>Fungi</taxon>
        <taxon>Dikarya</taxon>
        <taxon>Basidiomycota</taxon>
        <taxon>Pucciniomycotina</taxon>
        <taxon>Pucciniomycetes</taxon>
        <taxon>Pucciniales</taxon>
        <taxon>Melampsoraceae</taxon>
        <taxon>Melampsora</taxon>
    </lineage>
</organism>
<evidence type="ECO:0000313" key="1">
    <source>
        <dbReference type="EMBL" id="EGG01180.1"/>
    </source>
</evidence>
<dbReference type="InParanoid" id="F4S2H9"/>
<sequence>MAAMITKKVYLLKLILETVNGMTLRGPPLCSDIGGTSSLVSFTAIATVEYSPMDLDLKENMQDAPWFLTNQEVYAPGPNNRILIYIFQDANGFLIKLKGGMRRVGKLFQNLRF</sequence>
<dbReference type="Proteomes" id="UP000001072">
    <property type="component" value="Unassembled WGS sequence"/>
</dbReference>
<reference evidence="2" key="1">
    <citation type="journal article" date="2011" name="Proc. Natl. Acad. Sci. U.S.A.">
        <title>Obligate biotrophy features unraveled by the genomic analysis of rust fungi.</title>
        <authorList>
            <person name="Duplessis S."/>
            <person name="Cuomo C.A."/>
            <person name="Lin Y.-C."/>
            <person name="Aerts A."/>
            <person name="Tisserant E."/>
            <person name="Veneault-Fourrey C."/>
            <person name="Joly D.L."/>
            <person name="Hacquard S."/>
            <person name="Amselem J."/>
            <person name="Cantarel B.L."/>
            <person name="Chiu R."/>
            <person name="Coutinho P.M."/>
            <person name="Feau N."/>
            <person name="Field M."/>
            <person name="Frey P."/>
            <person name="Gelhaye E."/>
            <person name="Goldberg J."/>
            <person name="Grabherr M.G."/>
            <person name="Kodira C.D."/>
            <person name="Kohler A."/>
            <person name="Kuees U."/>
            <person name="Lindquist E.A."/>
            <person name="Lucas S.M."/>
            <person name="Mago R."/>
            <person name="Mauceli E."/>
            <person name="Morin E."/>
            <person name="Murat C."/>
            <person name="Pangilinan J.L."/>
            <person name="Park R."/>
            <person name="Pearson M."/>
            <person name="Quesneville H."/>
            <person name="Rouhier N."/>
            <person name="Sakthikumar S."/>
            <person name="Salamov A.A."/>
            <person name="Schmutz J."/>
            <person name="Selles B."/>
            <person name="Shapiro H."/>
            <person name="Tanguay P."/>
            <person name="Tuskan G.A."/>
            <person name="Henrissat B."/>
            <person name="Van de Peer Y."/>
            <person name="Rouze P."/>
            <person name="Ellis J.G."/>
            <person name="Dodds P.N."/>
            <person name="Schein J.E."/>
            <person name="Zhong S."/>
            <person name="Hamelin R.C."/>
            <person name="Grigoriev I.V."/>
            <person name="Szabo L.J."/>
            <person name="Martin F."/>
        </authorList>
    </citation>
    <scope>NUCLEOTIDE SEQUENCE [LARGE SCALE GENOMIC DNA]</scope>
    <source>
        <strain evidence="2">98AG31 / pathotype 3-4-7</strain>
    </source>
</reference>
<name>F4S2H9_MELLP</name>
<gene>
    <name evidence="1" type="ORF">MELLADRAFT_111242</name>
</gene>
<dbReference type="VEuPathDB" id="FungiDB:MELLADRAFT_111242"/>
<accession>F4S2H9</accession>
<dbReference type="AlphaFoldDB" id="F4S2H9"/>
<proteinExistence type="predicted"/>
<protein>
    <submittedName>
        <fullName evidence="1">Uncharacterized protein</fullName>
    </submittedName>
</protein>
<dbReference type="KEGG" id="mlr:MELLADRAFT_111242"/>
<dbReference type="RefSeq" id="XP_007415530.1">
    <property type="nucleotide sequence ID" value="XM_007415468.1"/>
</dbReference>
<keyword evidence="2" id="KW-1185">Reference proteome</keyword>
<dbReference type="EMBL" id="GL883140">
    <property type="protein sequence ID" value="EGG01180.1"/>
    <property type="molecule type" value="Genomic_DNA"/>
</dbReference>
<evidence type="ECO:0000313" key="2">
    <source>
        <dbReference type="Proteomes" id="UP000001072"/>
    </source>
</evidence>
<dbReference type="HOGENOM" id="CLU_2134072_0_0_1"/>